<dbReference type="Gene3D" id="3.90.190.10">
    <property type="entry name" value="Protein tyrosine phosphatase superfamily"/>
    <property type="match status" value="1"/>
</dbReference>
<dbReference type="InterPro" id="IPR029021">
    <property type="entry name" value="Prot-tyrosine_phosphatase-like"/>
</dbReference>
<dbReference type="EMBL" id="JAAONZ010000009">
    <property type="protein sequence ID" value="NHO66442.1"/>
    <property type="molecule type" value="Genomic_DNA"/>
</dbReference>
<dbReference type="RefSeq" id="WP_167187244.1">
    <property type="nucleotide sequence ID" value="NZ_JAAONZ010000009.1"/>
</dbReference>
<dbReference type="PROSITE" id="PS51257">
    <property type="entry name" value="PROKAR_LIPOPROTEIN"/>
    <property type="match status" value="1"/>
</dbReference>
<evidence type="ECO:0000313" key="2">
    <source>
        <dbReference type="Proteomes" id="UP000787472"/>
    </source>
</evidence>
<protein>
    <submittedName>
        <fullName evidence="1">Uncharacterized protein</fullName>
    </submittedName>
</protein>
<dbReference type="AlphaFoldDB" id="A0A9E5ML57"/>
<name>A0A9E5ML57_9GAMM</name>
<accession>A0A9E5ML57</accession>
<reference evidence="1" key="1">
    <citation type="submission" date="2020-03" db="EMBL/GenBank/DDBJ databases">
        <authorList>
            <person name="Guo F."/>
        </authorList>
    </citation>
    <scope>NUCLEOTIDE SEQUENCE</scope>
    <source>
        <strain evidence="1">JCM 30134</strain>
    </source>
</reference>
<evidence type="ECO:0000313" key="1">
    <source>
        <dbReference type="EMBL" id="NHO66442.1"/>
    </source>
</evidence>
<keyword evidence="2" id="KW-1185">Reference proteome</keyword>
<proteinExistence type="predicted"/>
<comment type="caution">
    <text evidence="1">The sequence shown here is derived from an EMBL/GenBank/DDBJ whole genome shotgun (WGS) entry which is preliminary data.</text>
</comment>
<dbReference type="SUPFAM" id="SSF52799">
    <property type="entry name" value="(Phosphotyrosine protein) phosphatases II"/>
    <property type="match status" value="1"/>
</dbReference>
<gene>
    <name evidence="1" type="ORF">G8770_12915</name>
</gene>
<dbReference type="Proteomes" id="UP000787472">
    <property type="component" value="Unassembled WGS sequence"/>
</dbReference>
<sequence>MLYKKSVQGLTWQAGINASAAVLLCVSTLSVIGCTSEANKDQAPGESVHVPDPQQAASIQQLSIQNLHHPESGVYSSGQPTKDDFIKLADAGVKNIINLRPDDELDWNEGEYVELLGMNYYSLPITTADDLTVTNATVLDALLRNLDGETTLVHCSSGNRVGGLIAVREAAIYGKDTEAALETGEAWGLTRLKPIVEKILKAENPE</sequence>
<organism evidence="1 2">
    <name type="scientific">Pseudomaricurvus hydrocarbonicus</name>
    <dbReference type="NCBI Taxonomy" id="1470433"/>
    <lineage>
        <taxon>Bacteria</taxon>
        <taxon>Pseudomonadati</taxon>
        <taxon>Pseudomonadota</taxon>
        <taxon>Gammaproteobacteria</taxon>
        <taxon>Cellvibrionales</taxon>
        <taxon>Cellvibrionaceae</taxon>
        <taxon>Pseudomaricurvus</taxon>
    </lineage>
</organism>